<sequence>MQGRLSWGAVAGRCWSRHPSRPIPSPCLIQNRICLGMEAAAPSSDGQRRTVMERARVVSPIPKPMVEPFQGASSSRRRRHGLPPRRSRSRSRRDLGPRAEGSS</sequence>
<evidence type="ECO:0000256" key="1">
    <source>
        <dbReference type="SAM" id="MobiDB-lite"/>
    </source>
</evidence>
<dbReference type="Proteomes" id="UP000823388">
    <property type="component" value="Chromosome 5N"/>
</dbReference>
<proteinExistence type="predicted"/>
<evidence type="ECO:0000313" key="3">
    <source>
        <dbReference type="Proteomes" id="UP000823388"/>
    </source>
</evidence>
<dbReference type="EMBL" id="CM029046">
    <property type="protein sequence ID" value="KAG2588632.1"/>
    <property type="molecule type" value="Genomic_DNA"/>
</dbReference>
<gene>
    <name evidence="2" type="ORF">PVAP13_5NG358724</name>
</gene>
<keyword evidence="3" id="KW-1185">Reference proteome</keyword>
<organism evidence="2 3">
    <name type="scientific">Panicum virgatum</name>
    <name type="common">Blackwell switchgrass</name>
    <dbReference type="NCBI Taxonomy" id="38727"/>
    <lineage>
        <taxon>Eukaryota</taxon>
        <taxon>Viridiplantae</taxon>
        <taxon>Streptophyta</taxon>
        <taxon>Embryophyta</taxon>
        <taxon>Tracheophyta</taxon>
        <taxon>Spermatophyta</taxon>
        <taxon>Magnoliopsida</taxon>
        <taxon>Liliopsida</taxon>
        <taxon>Poales</taxon>
        <taxon>Poaceae</taxon>
        <taxon>PACMAD clade</taxon>
        <taxon>Panicoideae</taxon>
        <taxon>Panicodae</taxon>
        <taxon>Paniceae</taxon>
        <taxon>Panicinae</taxon>
        <taxon>Panicum</taxon>
        <taxon>Panicum sect. Hiantes</taxon>
    </lineage>
</organism>
<feature type="compositionally biased region" description="Basic residues" evidence="1">
    <location>
        <begin position="75"/>
        <end position="91"/>
    </location>
</feature>
<reference evidence="2" key="1">
    <citation type="submission" date="2020-05" db="EMBL/GenBank/DDBJ databases">
        <title>WGS assembly of Panicum virgatum.</title>
        <authorList>
            <person name="Lovell J.T."/>
            <person name="Jenkins J."/>
            <person name="Shu S."/>
            <person name="Juenger T.E."/>
            <person name="Schmutz J."/>
        </authorList>
    </citation>
    <scope>NUCLEOTIDE SEQUENCE</scope>
    <source>
        <strain evidence="2">AP13</strain>
    </source>
</reference>
<feature type="compositionally biased region" description="Basic and acidic residues" evidence="1">
    <location>
        <begin position="46"/>
        <end position="56"/>
    </location>
</feature>
<accession>A0A8T0RQG6</accession>
<dbReference type="AlphaFoldDB" id="A0A8T0RQG6"/>
<comment type="caution">
    <text evidence="2">The sequence shown here is derived from an EMBL/GenBank/DDBJ whole genome shotgun (WGS) entry which is preliminary data.</text>
</comment>
<feature type="region of interest" description="Disordered" evidence="1">
    <location>
        <begin position="41"/>
        <end position="103"/>
    </location>
</feature>
<protein>
    <submittedName>
        <fullName evidence="2">Uncharacterized protein</fullName>
    </submittedName>
</protein>
<evidence type="ECO:0000313" key="2">
    <source>
        <dbReference type="EMBL" id="KAG2588632.1"/>
    </source>
</evidence>
<name>A0A8T0RQG6_PANVG</name>